<gene>
    <name evidence="1" type="ORF">OLC1_LOCUS6109</name>
</gene>
<dbReference type="EMBL" id="OX459119">
    <property type="protein sequence ID" value="CAI9095057.1"/>
    <property type="molecule type" value="Genomic_DNA"/>
</dbReference>
<evidence type="ECO:0000313" key="1">
    <source>
        <dbReference type="EMBL" id="CAI9095057.1"/>
    </source>
</evidence>
<dbReference type="PANTHER" id="PTHR31286">
    <property type="entry name" value="GLYCINE-RICH CELL WALL STRUCTURAL PROTEIN 1.8-LIKE"/>
    <property type="match status" value="1"/>
</dbReference>
<evidence type="ECO:0000313" key="2">
    <source>
        <dbReference type="Proteomes" id="UP001161247"/>
    </source>
</evidence>
<keyword evidence="2" id="KW-1185">Reference proteome</keyword>
<dbReference type="AlphaFoldDB" id="A0AAV1CKN3"/>
<dbReference type="PANTHER" id="PTHR31286:SF180">
    <property type="entry name" value="OS10G0362600 PROTEIN"/>
    <property type="match status" value="1"/>
</dbReference>
<proteinExistence type="predicted"/>
<dbReference type="Proteomes" id="UP001161247">
    <property type="component" value="Chromosome 2"/>
</dbReference>
<dbReference type="InterPro" id="IPR040256">
    <property type="entry name" value="At4g02000-like"/>
</dbReference>
<name>A0AAV1CKN3_OLDCO</name>
<accession>A0AAV1CKN3</accession>
<organism evidence="1 2">
    <name type="scientific">Oldenlandia corymbosa var. corymbosa</name>
    <dbReference type="NCBI Taxonomy" id="529605"/>
    <lineage>
        <taxon>Eukaryota</taxon>
        <taxon>Viridiplantae</taxon>
        <taxon>Streptophyta</taxon>
        <taxon>Embryophyta</taxon>
        <taxon>Tracheophyta</taxon>
        <taxon>Spermatophyta</taxon>
        <taxon>Magnoliopsida</taxon>
        <taxon>eudicotyledons</taxon>
        <taxon>Gunneridae</taxon>
        <taxon>Pentapetalae</taxon>
        <taxon>asterids</taxon>
        <taxon>lamiids</taxon>
        <taxon>Gentianales</taxon>
        <taxon>Rubiaceae</taxon>
        <taxon>Rubioideae</taxon>
        <taxon>Spermacoceae</taxon>
        <taxon>Hedyotis-Oldenlandia complex</taxon>
        <taxon>Oldenlandia</taxon>
    </lineage>
</organism>
<sequence>MRMLKWKLGFRFKEDPPVVPIWVALYDLPIEFMHPEVIYSMATALGQPLKVDAPTINMTRSGSYQGFIKNEPDKNVVPALKKKGFKIKSAKPKWPLKGGKAKNDALEVQILNSNPLVVKGVEMQIDDARIVDAHPMEETLDARLVIAHPAEETLAAQSLLVHSAEQGLESLWLESTSGLSALEKEVIPVDLQESPIREDAEHAPSLLITQSLVQSENRFPVLQDKEDGDIDDDVEIVFPEDNNQEQQNQG</sequence>
<reference evidence="1" key="1">
    <citation type="submission" date="2023-03" db="EMBL/GenBank/DDBJ databases">
        <authorList>
            <person name="Julca I."/>
        </authorList>
    </citation>
    <scope>NUCLEOTIDE SEQUENCE</scope>
</reference>
<protein>
    <submittedName>
        <fullName evidence="1">OLC1v1030914C1</fullName>
    </submittedName>
</protein>